<evidence type="ECO:0000313" key="2">
    <source>
        <dbReference type="Proteomes" id="UP001500200"/>
    </source>
</evidence>
<accession>A0ABP9SHE6</accession>
<evidence type="ECO:0000313" key="1">
    <source>
        <dbReference type="EMBL" id="GAA5195395.1"/>
    </source>
</evidence>
<dbReference type="Proteomes" id="UP001500200">
    <property type="component" value="Unassembled WGS sequence"/>
</dbReference>
<organism evidence="1 2">
    <name type="scientific">Arthrobacter gyeryongensis</name>
    <dbReference type="NCBI Taxonomy" id="1650592"/>
    <lineage>
        <taxon>Bacteria</taxon>
        <taxon>Bacillati</taxon>
        <taxon>Actinomycetota</taxon>
        <taxon>Actinomycetes</taxon>
        <taxon>Micrococcales</taxon>
        <taxon>Micrococcaceae</taxon>
        <taxon>Arthrobacter</taxon>
    </lineage>
</organism>
<comment type="caution">
    <text evidence="1">The sequence shown here is derived from an EMBL/GenBank/DDBJ whole genome shotgun (WGS) entry which is preliminary data.</text>
</comment>
<protein>
    <submittedName>
        <fullName evidence="1">Uncharacterized protein</fullName>
    </submittedName>
</protein>
<name>A0ABP9SHE6_9MICC</name>
<dbReference type="RefSeq" id="WP_345449728.1">
    <property type="nucleotide sequence ID" value="NZ_BAABKK010000015.1"/>
</dbReference>
<gene>
    <name evidence="1" type="ORF">GCM10023346_25220</name>
</gene>
<reference evidence="2" key="1">
    <citation type="journal article" date="2019" name="Int. J. Syst. Evol. Microbiol.">
        <title>The Global Catalogue of Microorganisms (GCM) 10K type strain sequencing project: providing services to taxonomists for standard genome sequencing and annotation.</title>
        <authorList>
            <consortium name="The Broad Institute Genomics Platform"/>
            <consortium name="The Broad Institute Genome Sequencing Center for Infectious Disease"/>
            <person name="Wu L."/>
            <person name="Ma J."/>
        </authorList>
    </citation>
    <scope>NUCLEOTIDE SEQUENCE [LARGE SCALE GENOMIC DNA]</scope>
    <source>
        <strain evidence="2">JCM 18514</strain>
    </source>
</reference>
<sequence>MGNVRHAYDPSKVLSIGMVVGGRNQANAPWIEAVRVLARAAIVNREGIESDIKLNVKFHVPGHLRVPEFEGVRTGVFRAADSLLKVQAALPVEVPEDPVRFLLRWILAALDEVDSWAPANRLRYDTTAQRDLVAMLDIAGI</sequence>
<dbReference type="EMBL" id="BAABKK010000015">
    <property type="protein sequence ID" value="GAA5195395.1"/>
    <property type="molecule type" value="Genomic_DNA"/>
</dbReference>
<proteinExistence type="predicted"/>
<keyword evidence="2" id="KW-1185">Reference proteome</keyword>